<keyword evidence="7" id="KW-0238">DNA-binding</keyword>
<reference evidence="13 14" key="1">
    <citation type="journal article" date="2017" name="Mycologia">
        <title>Bifiguratus adelaidae, gen. et sp. nov., a new member of Mucoromycotina in endophytic and soil-dwelling habitats.</title>
        <authorList>
            <person name="Torres-Cruz T.J."/>
            <person name="Billingsley Tobias T.L."/>
            <person name="Almatruk M."/>
            <person name="Hesse C."/>
            <person name="Kuske C.R."/>
            <person name="Desiro A."/>
            <person name="Benucci G.M."/>
            <person name="Bonito G."/>
            <person name="Stajich J.E."/>
            <person name="Dunlap C."/>
            <person name="Arnold A.E."/>
            <person name="Porras-Alfaro A."/>
        </authorList>
    </citation>
    <scope>NUCLEOTIDE SEQUENCE [LARGE SCALE GENOMIC DNA]</scope>
    <source>
        <strain evidence="13 14">AZ0501</strain>
    </source>
</reference>
<feature type="domain" description="C2H2-type" evidence="12">
    <location>
        <begin position="335"/>
        <end position="362"/>
    </location>
</feature>
<proteinExistence type="predicted"/>
<keyword evidence="8" id="KW-0804">Transcription</keyword>
<dbReference type="PANTHER" id="PTHR16515:SF66">
    <property type="entry name" value="C2H2-TYPE DOMAIN-CONTAINING PROTEIN"/>
    <property type="match status" value="1"/>
</dbReference>
<evidence type="ECO:0000259" key="12">
    <source>
        <dbReference type="PROSITE" id="PS50157"/>
    </source>
</evidence>
<evidence type="ECO:0000256" key="8">
    <source>
        <dbReference type="ARBA" id="ARBA00023163"/>
    </source>
</evidence>
<keyword evidence="6" id="KW-0805">Transcription regulation</keyword>
<dbReference type="EMBL" id="MVBO01000003">
    <property type="protein sequence ID" value="OZJ06465.1"/>
    <property type="molecule type" value="Genomic_DNA"/>
</dbReference>
<dbReference type="AlphaFoldDB" id="A0A261Y775"/>
<organism evidence="13 14">
    <name type="scientific">Bifiguratus adelaidae</name>
    <dbReference type="NCBI Taxonomy" id="1938954"/>
    <lineage>
        <taxon>Eukaryota</taxon>
        <taxon>Fungi</taxon>
        <taxon>Fungi incertae sedis</taxon>
        <taxon>Mucoromycota</taxon>
        <taxon>Mucoromycotina</taxon>
        <taxon>Endogonomycetes</taxon>
        <taxon>Endogonales</taxon>
        <taxon>Endogonales incertae sedis</taxon>
        <taxon>Bifiguratus</taxon>
    </lineage>
</organism>
<dbReference type="InterPro" id="IPR013087">
    <property type="entry name" value="Znf_C2H2_type"/>
</dbReference>
<feature type="compositionally biased region" description="Low complexity" evidence="11">
    <location>
        <begin position="134"/>
        <end position="157"/>
    </location>
</feature>
<dbReference type="PROSITE" id="PS00028">
    <property type="entry name" value="ZINC_FINGER_C2H2_1"/>
    <property type="match status" value="2"/>
</dbReference>
<feature type="region of interest" description="Disordered" evidence="11">
    <location>
        <begin position="19"/>
        <end position="92"/>
    </location>
</feature>
<dbReference type="SMART" id="SM00355">
    <property type="entry name" value="ZnF_C2H2"/>
    <property type="match status" value="2"/>
</dbReference>
<accession>A0A261Y775</accession>
<keyword evidence="14" id="KW-1185">Reference proteome</keyword>
<feature type="compositionally biased region" description="Polar residues" evidence="11">
    <location>
        <begin position="281"/>
        <end position="293"/>
    </location>
</feature>
<evidence type="ECO:0000256" key="5">
    <source>
        <dbReference type="ARBA" id="ARBA00022833"/>
    </source>
</evidence>
<evidence type="ECO:0000256" key="2">
    <source>
        <dbReference type="ARBA" id="ARBA00022723"/>
    </source>
</evidence>
<comment type="caution">
    <text evidence="13">The sequence shown here is derived from an EMBL/GenBank/DDBJ whole genome shotgun (WGS) entry which is preliminary data.</text>
</comment>
<evidence type="ECO:0000256" key="9">
    <source>
        <dbReference type="ARBA" id="ARBA00023242"/>
    </source>
</evidence>
<dbReference type="FunFam" id="3.30.160.60:FF:001289">
    <property type="entry name" value="Zinc finger protein 574"/>
    <property type="match status" value="1"/>
</dbReference>
<dbReference type="PANTHER" id="PTHR16515">
    <property type="entry name" value="PR DOMAIN ZINC FINGER PROTEIN"/>
    <property type="match status" value="1"/>
</dbReference>
<evidence type="ECO:0000256" key="7">
    <source>
        <dbReference type="ARBA" id="ARBA00023125"/>
    </source>
</evidence>
<dbReference type="Proteomes" id="UP000242875">
    <property type="component" value="Unassembled WGS sequence"/>
</dbReference>
<feature type="region of interest" description="Disordered" evidence="11">
    <location>
        <begin position="389"/>
        <end position="450"/>
    </location>
</feature>
<feature type="domain" description="C2H2-type" evidence="12">
    <location>
        <begin position="363"/>
        <end position="392"/>
    </location>
</feature>
<keyword evidence="5" id="KW-0862">Zinc</keyword>
<keyword evidence="3" id="KW-0677">Repeat</keyword>
<dbReference type="OrthoDB" id="6077919at2759"/>
<keyword evidence="4 10" id="KW-0863">Zinc-finger</keyword>
<evidence type="ECO:0000256" key="3">
    <source>
        <dbReference type="ARBA" id="ARBA00022737"/>
    </source>
</evidence>
<feature type="region of interest" description="Disordered" evidence="11">
    <location>
        <begin position="212"/>
        <end position="293"/>
    </location>
</feature>
<keyword evidence="9" id="KW-0539">Nucleus</keyword>
<feature type="compositionally biased region" description="Basic and acidic residues" evidence="11">
    <location>
        <begin position="259"/>
        <end position="280"/>
    </location>
</feature>
<dbReference type="Gene3D" id="3.30.160.60">
    <property type="entry name" value="Classic Zinc Finger"/>
    <property type="match status" value="2"/>
</dbReference>
<evidence type="ECO:0000256" key="11">
    <source>
        <dbReference type="SAM" id="MobiDB-lite"/>
    </source>
</evidence>
<protein>
    <recommendedName>
        <fullName evidence="12">C2H2-type domain-containing protein</fullName>
    </recommendedName>
</protein>
<keyword evidence="2" id="KW-0479">Metal-binding</keyword>
<dbReference type="PROSITE" id="PS50157">
    <property type="entry name" value="ZINC_FINGER_C2H2_2"/>
    <property type="match status" value="2"/>
</dbReference>
<dbReference type="GO" id="GO:0008270">
    <property type="term" value="F:zinc ion binding"/>
    <property type="evidence" value="ECO:0007669"/>
    <property type="project" value="UniProtKB-KW"/>
</dbReference>
<feature type="compositionally biased region" description="Basic and acidic residues" evidence="11">
    <location>
        <begin position="389"/>
        <end position="398"/>
    </location>
</feature>
<comment type="subcellular location">
    <subcellularLocation>
        <location evidence="1">Nucleus</location>
    </subcellularLocation>
</comment>
<gene>
    <name evidence="13" type="ORF">BZG36_00539</name>
</gene>
<dbReference type="InterPro" id="IPR050331">
    <property type="entry name" value="Zinc_finger"/>
</dbReference>
<dbReference type="GO" id="GO:0003677">
    <property type="term" value="F:DNA binding"/>
    <property type="evidence" value="ECO:0007669"/>
    <property type="project" value="UniProtKB-KW"/>
</dbReference>
<dbReference type="GO" id="GO:0005634">
    <property type="term" value="C:nucleus"/>
    <property type="evidence" value="ECO:0007669"/>
    <property type="project" value="UniProtKB-SubCell"/>
</dbReference>
<feature type="region of interest" description="Disordered" evidence="11">
    <location>
        <begin position="129"/>
        <end position="165"/>
    </location>
</feature>
<evidence type="ECO:0000256" key="4">
    <source>
        <dbReference type="ARBA" id="ARBA00022771"/>
    </source>
</evidence>
<evidence type="ECO:0000313" key="13">
    <source>
        <dbReference type="EMBL" id="OZJ06465.1"/>
    </source>
</evidence>
<dbReference type="SUPFAM" id="SSF57667">
    <property type="entry name" value="beta-beta-alpha zinc fingers"/>
    <property type="match status" value="1"/>
</dbReference>
<evidence type="ECO:0000313" key="14">
    <source>
        <dbReference type="Proteomes" id="UP000242875"/>
    </source>
</evidence>
<dbReference type="FunFam" id="3.30.160.60:FF:001465">
    <property type="entry name" value="Zinc finger protein 560"/>
    <property type="match status" value="1"/>
</dbReference>
<dbReference type="GO" id="GO:0000122">
    <property type="term" value="P:negative regulation of transcription by RNA polymerase II"/>
    <property type="evidence" value="ECO:0007669"/>
    <property type="project" value="UniProtKB-ARBA"/>
</dbReference>
<dbReference type="Pfam" id="PF00096">
    <property type="entry name" value="zf-C2H2"/>
    <property type="match status" value="2"/>
</dbReference>
<evidence type="ECO:0000256" key="1">
    <source>
        <dbReference type="ARBA" id="ARBA00004123"/>
    </source>
</evidence>
<evidence type="ECO:0000256" key="6">
    <source>
        <dbReference type="ARBA" id="ARBA00023015"/>
    </source>
</evidence>
<name>A0A261Y775_9FUNG</name>
<feature type="compositionally biased region" description="Acidic residues" evidence="11">
    <location>
        <begin position="405"/>
        <end position="438"/>
    </location>
</feature>
<dbReference type="InterPro" id="IPR036236">
    <property type="entry name" value="Znf_C2H2_sf"/>
</dbReference>
<evidence type="ECO:0000256" key="10">
    <source>
        <dbReference type="PROSITE-ProRule" id="PRU00042"/>
    </source>
</evidence>
<sequence>MDSSERSIQLPSIRFLLNTVDEGSRPDNGPLQGPWSDVRKTERREYQRHRHSRSNPFPVMQHGTFSSPPPPQLPQVRQSNHHSSPIPVTLPSLPADLSRLSLSSNNGRYDPTPPYNGLAIDIPQRGLTSYAENPSSLPASLSSPHSVSSATSVGSGPLTPYGKMSPGNAGFPRSWSMSSETKNNLDIPGYDYRYGPGHRRNVASHHRTLSDLTHPYASPNLSLPQPPHSSIPSHPQRMLAPGEIASSHRRAQSVTNVDTVHDDSVVSDESHRGKPLDYSDGRSTSPSRSVKTTCPVYQQTTSFRVPAAPSAPVRHVPIMPAPAPTTQHTTQPPRYACPHCSKTFSRPSSLKIHVYSHTGEKPFVCEVDGCGRRFSVQSNMRRHMKVHRNEVDTKKSLRECTMQEASEEDEDAEDGEEEEDEQPQGDNMEVDDDEEGSEAESKSRSRSGTI</sequence>